<organism evidence="1 2">
    <name type="scientific">Gilliamella apis</name>
    <dbReference type="NCBI Taxonomy" id="1970738"/>
    <lineage>
        <taxon>Bacteria</taxon>
        <taxon>Pseudomonadati</taxon>
        <taxon>Pseudomonadota</taxon>
        <taxon>Gammaproteobacteria</taxon>
        <taxon>Orbales</taxon>
        <taxon>Orbaceae</taxon>
        <taxon>Gilliamella</taxon>
    </lineage>
</organism>
<protein>
    <submittedName>
        <fullName evidence="1">Uncharacterized protein</fullName>
    </submittedName>
</protein>
<dbReference type="EMBL" id="QGLO01000004">
    <property type="protein sequence ID" value="PXY91386.1"/>
    <property type="molecule type" value="Genomic_DNA"/>
</dbReference>
<dbReference type="RefSeq" id="WP_110447357.1">
    <property type="nucleotide sequence ID" value="NZ_CP132381.1"/>
</dbReference>
<proteinExistence type="predicted"/>
<accession>A0A2V4DSL9</accession>
<dbReference type="OrthoDB" id="7067458at2"/>
<evidence type="ECO:0000313" key="2">
    <source>
        <dbReference type="Proteomes" id="UP000247673"/>
    </source>
</evidence>
<evidence type="ECO:0000313" key="1">
    <source>
        <dbReference type="EMBL" id="PXY91386.1"/>
    </source>
</evidence>
<name>A0A2V4DSL9_9GAMM</name>
<keyword evidence="2" id="KW-1185">Reference proteome</keyword>
<dbReference type="AlphaFoldDB" id="A0A2V4DSL9"/>
<comment type="caution">
    <text evidence="1">The sequence shown here is derived from an EMBL/GenBank/DDBJ whole genome shotgun (WGS) entry which is preliminary data.</text>
</comment>
<dbReference type="Proteomes" id="UP000247673">
    <property type="component" value="Unassembled WGS sequence"/>
</dbReference>
<sequence length="221" mass="25873">MINEQVIERLKKGDWYVECKAEQDADLVLQACDEARIKWRDGDKATEYKPSNYPVDIGFCGEDNRITHAIKYYKESKNENITDWFFNAIKNNDSKLIPQNAEQEHMVQILLAIMQKIPVEVNIGGEWGTSTILFPDMGYEYRIKPTPTPIPVSRKTWKKINKEFRFIVMDKNEHFYHCKKAPKRFDGAWLLSEVDHVKSPLIFDSNGINWETSLTERPEDI</sequence>
<gene>
    <name evidence="1" type="ORF">DKK78_03375</name>
</gene>
<reference evidence="1 2" key="1">
    <citation type="submission" date="2018-05" db="EMBL/GenBank/DDBJ databases">
        <title>Reference genomes for bee gut microbiota database.</title>
        <authorList>
            <person name="Ellegaard K.M."/>
        </authorList>
    </citation>
    <scope>NUCLEOTIDE SEQUENCE [LARGE SCALE GENOMIC DNA]</scope>
    <source>
        <strain evidence="1 2">ESL0172</strain>
    </source>
</reference>